<reference evidence="11" key="1">
    <citation type="journal article" date="2021" name="Open Biol.">
        <title>Shared evolutionary footprints suggest mitochondrial oxidative damage underlies multiple complex I losses in fungi.</title>
        <authorList>
            <person name="Schikora-Tamarit M.A."/>
            <person name="Marcet-Houben M."/>
            <person name="Nosek J."/>
            <person name="Gabaldon T."/>
        </authorList>
    </citation>
    <scope>NUCLEOTIDE SEQUENCE</scope>
    <source>
        <strain evidence="11">CBS6075</strain>
    </source>
</reference>
<gene>
    <name evidence="11" type="ORF">OGAPHI_001109</name>
</gene>
<keyword evidence="8" id="KW-0732">Signal</keyword>
<dbReference type="InterPro" id="IPR055457">
    <property type="entry name" value="OST48_N"/>
</dbReference>
<evidence type="ECO:0000256" key="2">
    <source>
        <dbReference type="ARBA" id="ARBA00004922"/>
    </source>
</evidence>
<keyword evidence="7 8" id="KW-0472">Membrane</keyword>
<evidence type="ECO:0000256" key="1">
    <source>
        <dbReference type="ARBA" id="ARBA00004479"/>
    </source>
</evidence>
<dbReference type="GeneID" id="70233077"/>
<keyword evidence="4 8" id="KW-0812">Transmembrane</keyword>
<evidence type="ECO:0000259" key="9">
    <source>
        <dbReference type="Pfam" id="PF03345"/>
    </source>
</evidence>
<evidence type="ECO:0000256" key="4">
    <source>
        <dbReference type="ARBA" id="ARBA00022692"/>
    </source>
</evidence>
<keyword evidence="5 8" id="KW-0256">Endoplasmic reticulum</keyword>
<evidence type="ECO:0000256" key="8">
    <source>
        <dbReference type="RuleBase" id="RU361142"/>
    </source>
</evidence>
<evidence type="ECO:0000256" key="3">
    <source>
        <dbReference type="ARBA" id="ARBA00008743"/>
    </source>
</evidence>
<dbReference type="InterPro" id="IPR005013">
    <property type="entry name" value="DDOST_48_kDa_subunit"/>
</dbReference>
<feature type="domain" description="OST48 N-terminal" evidence="9">
    <location>
        <begin position="23"/>
        <end position="248"/>
    </location>
</feature>
<feature type="domain" description="OST48 middle" evidence="10">
    <location>
        <begin position="267"/>
        <end position="404"/>
    </location>
</feature>
<evidence type="ECO:0000313" key="11">
    <source>
        <dbReference type="EMBL" id="KAH3670594.1"/>
    </source>
</evidence>
<comment type="subcellular location">
    <subcellularLocation>
        <location evidence="8">Endoplasmic reticulum membrane</location>
        <topology evidence="8">Single-pass type I membrane protein</topology>
    </subcellularLocation>
    <subcellularLocation>
        <location evidence="1">Membrane</location>
        <topology evidence="1">Single-pass type I membrane protein</topology>
    </subcellularLocation>
</comment>
<dbReference type="RefSeq" id="XP_046064019.1">
    <property type="nucleotide sequence ID" value="XM_046201836.1"/>
</dbReference>
<sequence>MFFLLFLLTPLALAVSSALADSRTLVLYDSRLPEFTTQYSKLFQTLESKNFDLELGLVGPDSPSPDLFTNGFRRYQNILVLPTTSRDLVPTETLLQFVQDGGDVFVISDNKGIQTDVALFLNELGIFPSPKEYKYKDYHNGETLDDPEVQNTVVLPSAKSISYTDGSVALLSNSELLVPVVRAPRTSYTVNVDEGRLSTDSTWHSGSQGFLFVGFQGLNNARVFWTGSSASFHDASFNEEVVDALVNWTFQISGLIKATSTKHYNENGDAGYKIKDTTTYEIGLSHWNGDQWVPFKNRTDVQLEYVMLDPYYRLNLVPTREENSSQIYSTTFQIPDRHGMFTYKVLYQRDGYSFVDESTTVPVRHLANDEYPRSWEITNSWVYLSSALAVVIGWFAFVVLFVFSGNKHFDKEKTE</sequence>
<feature type="signal peptide" evidence="8">
    <location>
        <begin position="1"/>
        <end position="20"/>
    </location>
</feature>
<comment type="function">
    <text evidence="8">Subunit of the oligosaccharyl transferase (OST) complex that catalyzes the initial transfer of a defined glycan (Glc(3)Man(9)GlcNAc(2) in eukaryotes) from the lipid carrier dolichol-pyrophosphate to an asparagine residue within an Asn-X-Ser/Thr consensus motif in nascent polypeptide chains, the first step in protein N-glycosylation. N-glycosylation occurs cotranslationally and the complex associates with the Sec61 complex at the channel-forming translocon complex that mediates protein translocation across the endoplasmic reticulum (ER).</text>
</comment>
<comment type="similarity">
    <text evidence="3 8">Belongs to the DDOST 48 kDa subunit family.</text>
</comment>
<protein>
    <recommendedName>
        <fullName evidence="8">Dolichyl-diphosphooligosaccharide--protein glycosyltransferase subunit WBP1</fullName>
        <shortName evidence="8">Oligosaccharyl transferase subunit WBP1</shortName>
    </recommendedName>
</protein>
<reference evidence="11" key="2">
    <citation type="submission" date="2021-01" db="EMBL/GenBank/DDBJ databases">
        <authorList>
            <person name="Schikora-Tamarit M.A."/>
        </authorList>
    </citation>
    <scope>NUCLEOTIDE SEQUENCE</scope>
    <source>
        <strain evidence="11">CBS6075</strain>
    </source>
</reference>
<dbReference type="GO" id="GO:0018279">
    <property type="term" value="P:protein N-linked glycosylation via asparagine"/>
    <property type="evidence" value="ECO:0007669"/>
    <property type="project" value="UniProtKB-UniRule"/>
</dbReference>
<evidence type="ECO:0000259" key="10">
    <source>
        <dbReference type="Pfam" id="PF23358"/>
    </source>
</evidence>
<dbReference type="PANTHER" id="PTHR10830:SF0">
    <property type="entry name" value="DOLICHYL-DIPHOSPHOOLIGOSACCHARIDE--PROTEIN GLYCOSYLTRANSFERASE 48 KDA SUBUNIT"/>
    <property type="match status" value="1"/>
</dbReference>
<dbReference type="OrthoDB" id="29105at2759"/>
<dbReference type="PANTHER" id="PTHR10830">
    <property type="entry name" value="DOLICHYL-DIPHOSPHOOLIGOSACCHARIDE--PROTEIN GLYCOSYLTRANSFERASE 48 KDA SUBUNIT"/>
    <property type="match status" value="1"/>
</dbReference>
<comment type="subunit">
    <text evidence="8">Component of the oligosaccharyltransferase (OST) complex.</text>
</comment>
<keyword evidence="12" id="KW-1185">Reference proteome</keyword>
<dbReference type="Pfam" id="PF23358">
    <property type="entry name" value="OST48_MD"/>
    <property type="match status" value="1"/>
</dbReference>
<accession>A0A9P8T9H3</accession>
<dbReference type="InterPro" id="IPR055459">
    <property type="entry name" value="OST48_MD"/>
</dbReference>
<dbReference type="AlphaFoldDB" id="A0A9P8T9H3"/>
<dbReference type="EMBL" id="JAEUBE010000087">
    <property type="protein sequence ID" value="KAH3670594.1"/>
    <property type="molecule type" value="Genomic_DNA"/>
</dbReference>
<organism evidence="11 12">
    <name type="scientific">Ogataea philodendri</name>
    <dbReference type="NCBI Taxonomy" id="1378263"/>
    <lineage>
        <taxon>Eukaryota</taxon>
        <taxon>Fungi</taxon>
        <taxon>Dikarya</taxon>
        <taxon>Ascomycota</taxon>
        <taxon>Saccharomycotina</taxon>
        <taxon>Pichiomycetes</taxon>
        <taxon>Pichiales</taxon>
        <taxon>Pichiaceae</taxon>
        <taxon>Ogataea</taxon>
    </lineage>
</organism>
<evidence type="ECO:0000256" key="6">
    <source>
        <dbReference type="ARBA" id="ARBA00022989"/>
    </source>
</evidence>
<name>A0A9P8T9H3_9ASCO</name>
<evidence type="ECO:0000256" key="7">
    <source>
        <dbReference type="ARBA" id="ARBA00023136"/>
    </source>
</evidence>
<evidence type="ECO:0000313" key="12">
    <source>
        <dbReference type="Proteomes" id="UP000769157"/>
    </source>
</evidence>
<proteinExistence type="inferred from homology"/>
<keyword evidence="6 8" id="KW-1133">Transmembrane helix</keyword>
<feature type="chain" id="PRO_5040535781" description="Dolichyl-diphosphooligosaccharide--protein glycosyltransferase subunit WBP1" evidence="8">
    <location>
        <begin position="21"/>
        <end position="415"/>
    </location>
</feature>
<dbReference type="Proteomes" id="UP000769157">
    <property type="component" value="Unassembled WGS sequence"/>
</dbReference>
<comment type="pathway">
    <text evidence="2 8">Protein modification; protein glycosylation.</text>
</comment>
<feature type="transmembrane region" description="Helical" evidence="8">
    <location>
        <begin position="381"/>
        <end position="403"/>
    </location>
</feature>
<dbReference type="GO" id="GO:0008250">
    <property type="term" value="C:oligosaccharyltransferase complex"/>
    <property type="evidence" value="ECO:0007669"/>
    <property type="project" value="TreeGrafter"/>
</dbReference>
<comment type="caution">
    <text evidence="11">The sequence shown here is derived from an EMBL/GenBank/DDBJ whole genome shotgun (WGS) entry which is preliminary data.</text>
</comment>
<dbReference type="Pfam" id="PF03345">
    <property type="entry name" value="OST48_N"/>
    <property type="match status" value="1"/>
</dbReference>
<evidence type="ECO:0000256" key="5">
    <source>
        <dbReference type="ARBA" id="ARBA00022824"/>
    </source>
</evidence>